<dbReference type="OrthoDB" id="6415590at2759"/>
<keyword evidence="2" id="KW-0325">Glycoprotein</keyword>
<evidence type="ECO:0000313" key="5">
    <source>
        <dbReference type="Proteomes" id="UP000886998"/>
    </source>
</evidence>
<keyword evidence="1" id="KW-0732">Signal</keyword>
<comment type="caution">
    <text evidence="4">The sequence shown here is derived from an EMBL/GenBank/DDBJ whole genome shotgun (WGS) entry which is preliminary data.</text>
</comment>
<dbReference type="Pfam" id="PF17064">
    <property type="entry name" value="QVR"/>
    <property type="match status" value="1"/>
</dbReference>
<dbReference type="InterPro" id="IPR050975">
    <property type="entry name" value="Sleep_regulator"/>
</dbReference>
<feature type="transmembrane region" description="Helical" evidence="3">
    <location>
        <begin position="195"/>
        <end position="215"/>
    </location>
</feature>
<keyword evidence="3" id="KW-0472">Membrane</keyword>
<evidence type="ECO:0000256" key="1">
    <source>
        <dbReference type="ARBA" id="ARBA00022729"/>
    </source>
</evidence>
<dbReference type="GO" id="GO:0030431">
    <property type="term" value="P:sleep"/>
    <property type="evidence" value="ECO:0007669"/>
    <property type="project" value="InterPro"/>
</dbReference>
<dbReference type="Proteomes" id="UP000886998">
    <property type="component" value="Unassembled WGS sequence"/>
</dbReference>
<name>A0A8X7C1B9_9ARAC</name>
<keyword evidence="3" id="KW-0812">Transmembrane</keyword>
<keyword evidence="3" id="KW-1133">Transmembrane helix</keyword>
<dbReference type="PANTHER" id="PTHR33562">
    <property type="entry name" value="ATILLA, ISOFORM B-RELATED-RELATED"/>
    <property type="match status" value="1"/>
</dbReference>
<evidence type="ECO:0000313" key="4">
    <source>
        <dbReference type="EMBL" id="GFY50222.1"/>
    </source>
</evidence>
<reference evidence="4" key="1">
    <citation type="submission" date="2020-08" db="EMBL/GenBank/DDBJ databases">
        <title>Multicomponent nature underlies the extraordinary mechanical properties of spider dragline silk.</title>
        <authorList>
            <person name="Kono N."/>
            <person name="Nakamura H."/>
            <person name="Mori M."/>
            <person name="Yoshida Y."/>
            <person name="Ohtoshi R."/>
            <person name="Malay A.D."/>
            <person name="Moran D.A.P."/>
            <person name="Tomita M."/>
            <person name="Numata K."/>
            <person name="Arakawa K."/>
        </authorList>
    </citation>
    <scope>NUCLEOTIDE SEQUENCE</scope>
</reference>
<keyword evidence="5" id="KW-1185">Reference proteome</keyword>
<dbReference type="EMBL" id="BMAV01007364">
    <property type="protein sequence ID" value="GFY50222.1"/>
    <property type="molecule type" value="Genomic_DNA"/>
</dbReference>
<gene>
    <name evidence="4" type="primary">AVEN_92637_1</name>
    <name evidence="4" type="ORF">TNIN_8371</name>
</gene>
<sequence>MNFYDVRIFYHQHKSCPSHLWDRVVLYPSYHTEFMKIHDEFVCFRDQLSVRVLFYRVSQPPAPEVLEVNYVREGGNIQPDKMDSIYYYVPLFTILGCLISQGNSIKCYICSFSPYDRNNRTDKCTDENFQHEKVYSGECKLGCESVAQYDANDEMEQWKRNCLQEGHKLTNDCQTEKTPVLKLVRCTCDRDLCNLSTMIHSCYLYYFSAFIALLWRSYSKS</sequence>
<evidence type="ECO:0000256" key="3">
    <source>
        <dbReference type="SAM" id="Phobius"/>
    </source>
</evidence>
<proteinExistence type="predicted"/>
<dbReference type="GO" id="GO:0032222">
    <property type="term" value="P:regulation of synaptic transmission, cholinergic"/>
    <property type="evidence" value="ECO:0007669"/>
    <property type="project" value="InterPro"/>
</dbReference>
<evidence type="ECO:0000256" key="2">
    <source>
        <dbReference type="ARBA" id="ARBA00023180"/>
    </source>
</evidence>
<organism evidence="4 5">
    <name type="scientific">Trichonephila inaurata madagascariensis</name>
    <dbReference type="NCBI Taxonomy" id="2747483"/>
    <lineage>
        <taxon>Eukaryota</taxon>
        <taxon>Metazoa</taxon>
        <taxon>Ecdysozoa</taxon>
        <taxon>Arthropoda</taxon>
        <taxon>Chelicerata</taxon>
        <taxon>Arachnida</taxon>
        <taxon>Araneae</taxon>
        <taxon>Araneomorphae</taxon>
        <taxon>Entelegynae</taxon>
        <taxon>Araneoidea</taxon>
        <taxon>Nephilidae</taxon>
        <taxon>Trichonephila</taxon>
        <taxon>Trichonephila inaurata</taxon>
    </lineage>
</organism>
<dbReference type="PANTHER" id="PTHR33562:SF2">
    <property type="entry name" value="PROTEIN QUIVER"/>
    <property type="match status" value="1"/>
</dbReference>
<dbReference type="InterPro" id="IPR031424">
    <property type="entry name" value="QVR-like"/>
</dbReference>
<accession>A0A8X7C1B9</accession>
<dbReference type="AlphaFoldDB" id="A0A8X7C1B9"/>
<protein>
    <submittedName>
        <fullName evidence="4">Uncharacterized protein</fullName>
    </submittedName>
</protein>